<dbReference type="AlphaFoldDB" id="A0A5A7Q158"/>
<dbReference type="Proteomes" id="UP000325081">
    <property type="component" value="Unassembled WGS sequence"/>
</dbReference>
<protein>
    <submittedName>
        <fullName evidence="1">Glucuronidase 3</fullName>
    </submittedName>
</protein>
<gene>
    <name evidence="1" type="ORF">STAS_15389</name>
</gene>
<sequence length="124" mass="14198">MKNWLKICIMAPISLQINGITLLIINMDKSTTISAAVEFYDEQLQAYKKSYKREEYHLTPLNGDVQSQTVLLNNKQLTVGRSGDIPALEPNFVLATEPIQVEPYSIVFVRMPYVNIPACRWKHE</sequence>
<evidence type="ECO:0000313" key="1">
    <source>
        <dbReference type="EMBL" id="GER38849.1"/>
    </source>
</evidence>
<organism evidence="1 2">
    <name type="scientific">Striga asiatica</name>
    <name type="common">Asiatic witchweed</name>
    <name type="synonym">Buchnera asiatica</name>
    <dbReference type="NCBI Taxonomy" id="4170"/>
    <lineage>
        <taxon>Eukaryota</taxon>
        <taxon>Viridiplantae</taxon>
        <taxon>Streptophyta</taxon>
        <taxon>Embryophyta</taxon>
        <taxon>Tracheophyta</taxon>
        <taxon>Spermatophyta</taxon>
        <taxon>Magnoliopsida</taxon>
        <taxon>eudicotyledons</taxon>
        <taxon>Gunneridae</taxon>
        <taxon>Pentapetalae</taxon>
        <taxon>asterids</taxon>
        <taxon>lamiids</taxon>
        <taxon>Lamiales</taxon>
        <taxon>Orobanchaceae</taxon>
        <taxon>Buchnereae</taxon>
        <taxon>Striga</taxon>
    </lineage>
</organism>
<dbReference type="OrthoDB" id="1727988at2759"/>
<dbReference type="EMBL" id="BKCP01005539">
    <property type="protein sequence ID" value="GER38849.1"/>
    <property type="molecule type" value="Genomic_DNA"/>
</dbReference>
<dbReference type="GO" id="GO:0009505">
    <property type="term" value="C:plant-type cell wall"/>
    <property type="evidence" value="ECO:0007669"/>
    <property type="project" value="TreeGrafter"/>
</dbReference>
<accession>A0A5A7Q158</accession>
<comment type="caution">
    <text evidence="1">The sequence shown here is derived from an EMBL/GenBank/DDBJ whole genome shotgun (WGS) entry which is preliminary data.</text>
</comment>
<dbReference type="PANTHER" id="PTHR14363">
    <property type="entry name" value="HEPARANASE-RELATED"/>
    <property type="match status" value="1"/>
</dbReference>
<dbReference type="PANTHER" id="PTHR14363:SF17">
    <property type="entry name" value="HEPARANASE-LIKE PROTEIN 3"/>
    <property type="match status" value="1"/>
</dbReference>
<name>A0A5A7Q158_STRAF</name>
<evidence type="ECO:0000313" key="2">
    <source>
        <dbReference type="Proteomes" id="UP000325081"/>
    </source>
</evidence>
<proteinExistence type="predicted"/>
<dbReference type="GO" id="GO:0004566">
    <property type="term" value="F:beta-glucuronidase activity"/>
    <property type="evidence" value="ECO:0007669"/>
    <property type="project" value="TreeGrafter"/>
</dbReference>
<keyword evidence="2" id="KW-1185">Reference proteome</keyword>
<reference evidence="2" key="1">
    <citation type="journal article" date="2019" name="Curr. Biol.">
        <title>Genome Sequence of Striga asiatica Provides Insight into the Evolution of Plant Parasitism.</title>
        <authorList>
            <person name="Yoshida S."/>
            <person name="Kim S."/>
            <person name="Wafula E.K."/>
            <person name="Tanskanen J."/>
            <person name="Kim Y.M."/>
            <person name="Honaas L."/>
            <person name="Yang Z."/>
            <person name="Spallek T."/>
            <person name="Conn C.E."/>
            <person name="Ichihashi Y."/>
            <person name="Cheong K."/>
            <person name="Cui S."/>
            <person name="Der J.P."/>
            <person name="Gundlach H."/>
            <person name="Jiao Y."/>
            <person name="Hori C."/>
            <person name="Ishida J.K."/>
            <person name="Kasahara H."/>
            <person name="Kiba T."/>
            <person name="Kim M.S."/>
            <person name="Koo N."/>
            <person name="Laohavisit A."/>
            <person name="Lee Y.H."/>
            <person name="Lumba S."/>
            <person name="McCourt P."/>
            <person name="Mortimer J.C."/>
            <person name="Mutuku J.M."/>
            <person name="Nomura T."/>
            <person name="Sasaki-Sekimoto Y."/>
            <person name="Seto Y."/>
            <person name="Wang Y."/>
            <person name="Wakatake T."/>
            <person name="Sakakibara H."/>
            <person name="Demura T."/>
            <person name="Yamaguchi S."/>
            <person name="Yoneyama K."/>
            <person name="Manabe R.I."/>
            <person name="Nelson D.C."/>
            <person name="Schulman A.H."/>
            <person name="Timko M.P."/>
            <person name="dePamphilis C.W."/>
            <person name="Choi D."/>
            <person name="Shirasu K."/>
        </authorList>
    </citation>
    <scope>NUCLEOTIDE SEQUENCE [LARGE SCALE GENOMIC DNA]</scope>
    <source>
        <strain evidence="2">cv. UVA1</strain>
    </source>
</reference>